<protein>
    <submittedName>
        <fullName evidence="1">Uncharacterized protein</fullName>
    </submittedName>
</protein>
<keyword evidence="2" id="KW-1185">Reference proteome</keyword>
<dbReference type="Proteomes" id="UP000308600">
    <property type="component" value="Unassembled WGS sequence"/>
</dbReference>
<accession>A0ACD3BIA9</accession>
<evidence type="ECO:0000313" key="1">
    <source>
        <dbReference type="EMBL" id="TFK77427.1"/>
    </source>
</evidence>
<organism evidence="1 2">
    <name type="scientific">Pluteus cervinus</name>
    <dbReference type="NCBI Taxonomy" id="181527"/>
    <lineage>
        <taxon>Eukaryota</taxon>
        <taxon>Fungi</taxon>
        <taxon>Dikarya</taxon>
        <taxon>Basidiomycota</taxon>
        <taxon>Agaricomycotina</taxon>
        <taxon>Agaricomycetes</taxon>
        <taxon>Agaricomycetidae</taxon>
        <taxon>Agaricales</taxon>
        <taxon>Pluteineae</taxon>
        <taxon>Pluteaceae</taxon>
        <taxon>Pluteus</taxon>
    </lineage>
</organism>
<reference evidence="1 2" key="1">
    <citation type="journal article" date="2019" name="Nat. Ecol. Evol.">
        <title>Megaphylogeny resolves global patterns of mushroom evolution.</title>
        <authorList>
            <person name="Varga T."/>
            <person name="Krizsan K."/>
            <person name="Foldi C."/>
            <person name="Dima B."/>
            <person name="Sanchez-Garcia M."/>
            <person name="Sanchez-Ramirez S."/>
            <person name="Szollosi G.J."/>
            <person name="Szarkandi J.G."/>
            <person name="Papp V."/>
            <person name="Albert L."/>
            <person name="Andreopoulos W."/>
            <person name="Angelini C."/>
            <person name="Antonin V."/>
            <person name="Barry K.W."/>
            <person name="Bougher N.L."/>
            <person name="Buchanan P."/>
            <person name="Buyck B."/>
            <person name="Bense V."/>
            <person name="Catcheside P."/>
            <person name="Chovatia M."/>
            <person name="Cooper J."/>
            <person name="Damon W."/>
            <person name="Desjardin D."/>
            <person name="Finy P."/>
            <person name="Geml J."/>
            <person name="Haridas S."/>
            <person name="Hughes K."/>
            <person name="Justo A."/>
            <person name="Karasinski D."/>
            <person name="Kautmanova I."/>
            <person name="Kiss B."/>
            <person name="Kocsube S."/>
            <person name="Kotiranta H."/>
            <person name="LaButti K.M."/>
            <person name="Lechner B.E."/>
            <person name="Liimatainen K."/>
            <person name="Lipzen A."/>
            <person name="Lukacs Z."/>
            <person name="Mihaltcheva S."/>
            <person name="Morgado L.N."/>
            <person name="Niskanen T."/>
            <person name="Noordeloos M.E."/>
            <person name="Ohm R.A."/>
            <person name="Ortiz-Santana B."/>
            <person name="Ovrebo C."/>
            <person name="Racz N."/>
            <person name="Riley R."/>
            <person name="Savchenko A."/>
            <person name="Shiryaev A."/>
            <person name="Soop K."/>
            <person name="Spirin V."/>
            <person name="Szebenyi C."/>
            <person name="Tomsovsky M."/>
            <person name="Tulloss R.E."/>
            <person name="Uehling J."/>
            <person name="Grigoriev I.V."/>
            <person name="Vagvolgyi C."/>
            <person name="Papp T."/>
            <person name="Martin F.M."/>
            <person name="Miettinen O."/>
            <person name="Hibbett D.S."/>
            <person name="Nagy L.G."/>
        </authorList>
    </citation>
    <scope>NUCLEOTIDE SEQUENCE [LARGE SCALE GENOMIC DNA]</scope>
    <source>
        <strain evidence="1 2">NL-1719</strain>
    </source>
</reference>
<evidence type="ECO:0000313" key="2">
    <source>
        <dbReference type="Proteomes" id="UP000308600"/>
    </source>
</evidence>
<gene>
    <name evidence="1" type="ORF">BDN72DRAFT_891169</name>
</gene>
<name>A0ACD3BIA9_9AGAR</name>
<sequence length="68" mass="7123">MSTPNSGAQSKAGQKATGKTLAQSYIALPARTRLYFSLGVCAVAATGLFVSDYLEKSYPQTSSNTTKS</sequence>
<dbReference type="EMBL" id="ML208259">
    <property type="protein sequence ID" value="TFK77427.1"/>
    <property type="molecule type" value="Genomic_DNA"/>
</dbReference>
<proteinExistence type="predicted"/>